<evidence type="ECO:0000313" key="2">
    <source>
        <dbReference type="EMBL" id="EAY31034.1"/>
    </source>
</evidence>
<keyword evidence="1" id="KW-0472">Membrane</keyword>
<gene>
    <name evidence="2" type="ORF">M23134_07441</name>
</gene>
<name>A1ZET2_MICM2</name>
<reference evidence="2 3" key="1">
    <citation type="submission" date="2007-01" db="EMBL/GenBank/DDBJ databases">
        <authorList>
            <person name="Haygood M."/>
            <person name="Podell S."/>
            <person name="Anderson C."/>
            <person name="Hopkinson B."/>
            <person name="Roe K."/>
            <person name="Barbeau K."/>
            <person name="Gaasterland T."/>
            <person name="Ferriera S."/>
            <person name="Johnson J."/>
            <person name="Kravitz S."/>
            <person name="Beeson K."/>
            <person name="Sutton G."/>
            <person name="Rogers Y.-H."/>
            <person name="Friedman R."/>
            <person name="Frazier M."/>
            <person name="Venter J.C."/>
        </authorList>
    </citation>
    <scope>NUCLEOTIDE SEQUENCE [LARGE SCALE GENOMIC DNA]</scope>
    <source>
        <strain evidence="2 3">ATCC 23134</strain>
    </source>
</reference>
<dbReference type="EMBL" id="AAWS01000004">
    <property type="protein sequence ID" value="EAY31034.1"/>
    <property type="molecule type" value="Genomic_DNA"/>
</dbReference>
<keyword evidence="1" id="KW-0812">Transmembrane</keyword>
<protein>
    <submittedName>
        <fullName evidence="2">Uncharacterized protein</fullName>
    </submittedName>
</protein>
<comment type="caution">
    <text evidence="2">The sequence shown here is derived from an EMBL/GenBank/DDBJ whole genome shotgun (WGS) entry which is preliminary data.</text>
</comment>
<feature type="transmembrane region" description="Helical" evidence="1">
    <location>
        <begin position="36"/>
        <end position="55"/>
    </location>
</feature>
<evidence type="ECO:0000313" key="3">
    <source>
        <dbReference type="Proteomes" id="UP000004095"/>
    </source>
</evidence>
<keyword evidence="3" id="KW-1185">Reference proteome</keyword>
<accession>A1ZET2</accession>
<keyword evidence="1" id="KW-1133">Transmembrane helix</keyword>
<proteinExistence type="predicted"/>
<dbReference type="Proteomes" id="UP000004095">
    <property type="component" value="Unassembled WGS sequence"/>
</dbReference>
<sequence>MFYKPVTQTWKGRVAGFLLYHYLQNKHKTQIPVYQLLTRLLLFVFIIKNSFVYKVKSLEIWRGLRAKKSTLAIKNNSVLTRKYYDLGVLPL</sequence>
<evidence type="ECO:0000256" key="1">
    <source>
        <dbReference type="SAM" id="Phobius"/>
    </source>
</evidence>
<dbReference type="AlphaFoldDB" id="A1ZET2"/>
<organism evidence="2 3">
    <name type="scientific">Microscilla marina ATCC 23134</name>
    <dbReference type="NCBI Taxonomy" id="313606"/>
    <lineage>
        <taxon>Bacteria</taxon>
        <taxon>Pseudomonadati</taxon>
        <taxon>Bacteroidota</taxon>
        <taxon>Cytophagia</taxon>
        <taxon>Cytophagales</taxon>
        <taxon>Microscillaceae</taxon>
        <taxon>Microscilla</taxon>
    </lineage>
</organism>